<evidence type="ECO:0008006" key="4">
    <source>
        <dbReference type="Google" id="ProtNLM"/>
    </source>
</evidence>
<dbReference type="Gramene" id="TVU28939">
    <property type="protein sequence ID" value="TVU28939"/>
    <property type="gene ID" value="EJB05_20477"/>
</dbReference>
<dbReference type="EMBL" id="RWGY01000011">
    <property type="protein sequence ID" value="TVU28939.1"/>
    <property type="molecule type" value="Genomic_DNA"/>
</dbReference>
<proteinExistence type="predicted"/>
<dbReference type="Gene3D" id="1.10.287.2250">
    <property type="match status" value="1"/>
</dbReference>
<protein>
    <recommendedName>
        <fullName evidence="4">Cathepsin propeptide inhibitor domain-containing protein</fullName>
    </recommendedName>
</protein>
<name>A0A5J9UYL0_9POAL</name>
<gene>
    <name evidence="2" type="ORF">EJB05_20477</name>
</gene>
<evidence type="ECO:0000313" key="2">
    <source>
        <dbReference type="EMBL" id="TVU28939.1"/>
    </source>
</evidence>
<feature type="region of interest" description="Disordered" evidence="1">
    <location>
        <begin position="36"/>
        <end position="67"/>
    </location>
</feature>
<organism evidence="2 3">
    <name type="scientific">Eragrostis curvula</name>
    <name type="common">weeping love grass</name>
    <dbReference type="NCBI Taxonomy" id="38414"/>
    <lineage>
        <taxon>Eukaryota</taxon>
        <taxon>Viridiplantae</taxon>
        <taxon>Streptophyta</taxon>
        <taxon>Embryophyta</taxon>
        <taxon>Tracheophyta</taxon>
        <taxon>Spermatophyta</taxon>
        <taxon>Magnoliopsida</taxon>
        <taxon>Liliopsida</taxon>
        <taxon>Poales</taxon>
        <taxon>Poaceae</taxon>
        <taxon>PACMAD clade</taxon>
        <taxon>Chloridoideae</taxon>
        <taxon>Eragrostideae</taxon>
        <taxon>Eragrostidinae</taxon>
        <taxon>Eragrostis</taxon>
    </lineage>
</organism>
<reference evidence="2 3" key="1">
    <citation type="journal article" date="2019" name="Sci. Rep.">
        <title>A high-quality genome of Eragrostis curvula grass provides insights into Poaceae evolution and supports new strategies to enhance forage quality.</title>
        <authorList>
            <person name="Carballo J."/>
            <person name="Santos B.A.C.M."/>
            <person name="Zappacosta D."/>
            <person name="Garbus I."/>
            <person name="Selva J.P."/>
            <person name="Gallo C.A."/>
            <person name="Diaz A."/>
            <person name="Albertini E."/>
            <person name="Caccamo M."/>
            <person name="Echenique V."/>
        </authorList>
    </citation>
    <scope>NUCLEOTIDE SEQUENCE [LARGE SCALE GENOMIC DNA]</scope>
    <source>
        <strain evidence="3">cv. Victoria</strain>
        <tissue evidence="2">Leaf</tissue>
    </source>
</reference>
<accession>A0A5J9UYL0</accession>
<keyword evidence="3" id="KW-1185">Reference proteome</keyword>
<comment type="caution">
    <text evidence="2">The sequence shown here is derived from an EMBL/GenBank/DDBJ whole genome shotgun (WGS) entry which is preliminary data.</text>
</comment>
<evidence type="ECO:0000313" key="3">
    <source>
        <dbReference type="Proteomes" id="UP000324897"/>
    </source>
</evidence>
<sequence>MAPMACMLARVGRNASVRSRFAVPNAATAFPVATAVPRSGNASGDPVLGSRSVAARPPKSNLAGGASTASQLSGWAFHAARRPLATHSSQEVDDSVAGHQDGDQLVCPGIMEVDDKDVESDEAVWALYHRWCKCFKVERSHEQEMIHRFDEFKRTARSALEEKNSDDCIRVGINALADRSVEDLASMSFGSYLESRGKSYFIAHMVWYNSLKYYTKTRA</sequence>
<evidence type="ECO:0000256" key="1">
    <source>
        <dbReference type="SAM" id="MobiDB-lite"/>
    </source>
</evidence>
<dbReference type="AlphaFoldDB" id="A0A5J9UYL0"/>
<dbReference type="Proteomes" id="UP000324897">
    <property type="component" value="Chromosome 1"/>
</dbReference>
<dbReference type="OrthoDB" id="693377at2759"/>